<organism evidence="2 3">
    <name type="scientific">Brassica napus</name>
    <name type="common">Rape</name>
    <dbReference type="NCBI Taxonomy" id="3708"/>
    <lineage>
        <taxon>Eukaryota</taxon>
        <taxon>Viridiplantae</taxon>
        <taxon>Streptophyta</taxon>
        <taxon>Embryophyta</taxon>
        <taxon>Tracheophyta</taxon>
        <taxon>Spermatophyta</taxon>
        <taxon>Magnoliopsida</taxon>
        <taxon>eudicotyledons</taxon>
        <taxon>Gunneridae</taxon>
        <taxon>Pentapetalae</taxon>
        <taxon>rosids</taxon>
        <taxon>malvids</taxon>
        <taxon>Brassicales</taxon>
        <taxon>Brassicaceae</taxon>
        <taxon>Brassiceae</taxon>
        <taxon>Brassica</taxon>
    </lineage>
</organism>
<keyword evidence="1" id="KW-0732">Signal</keyword>
<evidence type="ECO:0000313" key="2">
    <source>
        <dbReference type="EMBL" id="KAH0917376.1"/>
    </source>
</evidence>
<dbReference type="EMBL" id="JAGKQM010000007">
    <property type="protein sequence ID" value="KAH0917376.1"/>
    <property type="molecule type" value="Genomic_DNA"/>
</dbReference>
<evidence type="ECO:0000256" key="1">
    <source>
        <dbReference type="SAM" id="SignalP"/>
    </source>
</evidence>
<keyword evidence="3" id="KW-1185">Reference proteome</keyword>
<comment type="caution">
    <text evidence="2">The sequence shown here is derived from an EMBL/GenBank/DDBJ whole genome shotgun (WGS) entry which is preliminary data.</text>
</comment>
<accession>A0ABQ8CLZ9</accession>
<dbReference type="Proteomes" id="UP000824890">
    <property type="component" value="Unassembled WGS sequence"/>
</dbReference>
<feature type="chain" id="PRO_5047323170" description="Prolamin-like domain-containing protein" evidence="1">
    <location>
        <begin position="24"/>
        <end position="104"/>
    </location>
</feature>
<feature type="signal peptide" evidence="1">
    <location>
        <begin position="1"/>
        <end position="23"/>
    </location>
</feature>
<evidence type="ECO:0000313" key="3">
    <source>
        <dbReference type="Proteomes" id="UP000824890"/>
    </source>
</evidence>
<sequence length="104" mass="12388">MLMMMKLMIAMLFFLMGPRKMKLIRIMRWMAWSRFKQPNNMKTLRCMRIQNMGMKEQKQEQDGLKKACCGTVVNVTDLCWPVLFPSQPNIRFMLKSICTKPNLH</sequence>
<protein>
    <recommendedName>
        <fullName evidence="4">Prolamin-like domain-containing protein</fullName>
    </recommendedName>
</protein>
<proteinExistence type="predicted"/>
<name>A0ABQ8CLZ9_BRANA</name>
<reference evidence="2 3" key="1">
    <citation type="submission" date="2021-05" db="EMBL/GenBank/DDBJ databases">
        <title>Genome Assembly of Synthetic Allotetraploid Brassica napus Reveals Homoeologous Exchanges between Subgenomes.</title>
        <authorList>
            <person name="Davis J.T."/>
        </authorList>
    </citation>
    <scope>NUCLEOTIDE SEQUENCE [LARGE SCALE GENOMIC DNA]</scope>
    <source>
        <strain evidence="3">cv. Da-Ae</strain>
        <tissue evidence="2">Seedling</tissue>
    </source>
</reference>
<evidence type="ECO:0008006" key="4">
    <source>
        <dbReference type="Google" id="ProtNLM"/>
    </source>
</evidence>
<gene>
    <name evidence="2" type="ORF">HID58_025036</name>
</gene>